<evidence type="ECO:0000313" key="2">
    <source>
        <dbReference type="Proteomes" id="UP000749040"/>
    </source>
</evidence>
<proteinExistence type="predicted"/>
<evidence type="ECO:0000313" key="1">
    <source>
        <dbReference type="EMBL" id="MBM9509289.1"/>
    </source>
</evidence>
<keyword evidence="2" id="KW-1185">Reference proteome</keyword>
<accession>A0ABS2U113</accession>
<dbReference type="Proteomes" id="UP000749040">
    <property type="component" value="Unassembled WGS sequence"/>
</dbReference>
<organism evidence="1 2">
    <name type="scientific">Actinacidiphila acididurans</name>
    <dbReference type="NCBI Taxonomy" id="2784346"/>
    <lineage>
        <taxon>Bacteria</taxon>
        <taxon>Bacillati</taxon>
        <taxon>Actinomycetota</taxon>
        <taxon>Actinomycetes</taxon>
        <taxon>Kitasatosporales</taxon>
        <taxon>Streptomycetaceae</taxon>
        <taxon>Actinacidiphila</taxon>
    </lineage>
</organism>
<dbReference type="EMBL" id="JADKYB010000024">
    <property type="protein sequence ID" value="MBM9509289.1"/>
    <property type="molecule type" value="Genomic_DNA"/>
</dbReference>
<reference evidence="1 2" key="1">
    <citation type="submission" date="2021-01" db="EMBL/GenBank/DDBJ databases">
        <title>Streptomyces acididurans sp. nov., isolated from a peat swamp forest soil.</title>
        <authorList>
            <person name="Chantavorakit T."/>
            <person name="Duangmal K."/>
        </authorList>
    </citation>
    <scope>NUCLEOTIDE SEQUENCE [LARGE SCALE GENOMIC DNA]</scope>
    <source>
        <strain evidence="1 2">KK5PA1</strain>
    </source>
</reference>
<gene>
    <name evidence="1" type="ORF">ITX44_33035</name>
</gene>
<name>A0ABS2U113_9ACTN</name>
<comment type="caution">
    <text evidence="1">The sequence shown here is derived from an EMBL/GenBank/DDBJ whole genome shotgun (WGS) entry which is preliminary data.</text>
</comment>
<sequence length="177" mass="18699">MDTVLDLIITFAVTGETLGLWPGMPGGEADRVLGRGTGLVPTAGTAGDGPIGFKDGSLEVWVSAERRVELLGFDEESGGRFRAPAYGGAGDERLWGPFTWDVVTARLTAAGCTWSSYDALTFADQQAIRTQAGVSLHFRPPESAPDAPVHTWLLEAAYKSFPQNPQNPPGTDPGAVP</sequence>
<protein>
    <submittedName>
        <fullName evidence="1">Uncharacterized protein</fullName>
    </submittedName>
</protein>
<dbReference type="RefSeq" id="WP_205362141.1">
    <property type="nucleotide sequence ID" value="NZ_JADKYB010000024.1"/>
</dbReference>